<dbReference type="PRINTS" id="PR00756">
    <property type="entry name" value="ALADIPTASE"/>
</dbReference>
<feature type="active site" description="Proton acceptor" evidence="10">
    <location>
        <position position="313"/>
    </location>
</feature>
<keyword evidence="6 13" id="KW-0378">Hydrolase</keyword>
<dbReference type="Proteomes" id="UP001634393">
    <property type="component" value="Unassembled WGS sequence"/>
</dbReference>
<dbReference type="GO" id="GO:0004177">
    <property type="term" value="F:aminopeptidase activity"/>
    <property type="evidence" value="ECO:0007669"/>
    <property type="project" value="UniProtKB-KW"/>
</dbReference>
<dbReference type="InterPro" id="IPR027268">
    <property type="entry name" value="Peptidase_M4/M1_CTD_sf"/>
</dbReference>
<keyword evidence="9 13" id="KW-0482">Metalloprotease</keyword>
<evidence type="ECO:0000256" key="4">
    <source>
        <dbReference type="ARBA" id="ARBA00022670"/>
    </source>
</evidence>
<proteinExistence type="inferred from homology"/>
<evidence type="ECO:0000259" key="14">
    <source>
        <dbReference type="Pfam" id="PF01433"/>
    </source>
</evidence>
<keyword evidence="7 11" id="KW-0862">Zinc</keyword>
<dbReference type="InterPro" id="IPR042097">
    <property type="entry name" value="Aminopeptidase_N-like_N_sf"/>
</dbReference>
<evidence type="ECO:0000256" key="8">
    <source>
        <dbReference type="ARBA" id="ARBA00022848"/>
    </source>
</evidence>
<reference evidence="17 18" key="1">
    <citation type="submission" date="2024-12" db="EMBL/GenBank/DDBJ databases">
        <title>The unique morphological basis and parallel evolutionary history of personate flowers in Penstemon.</title>
        <authorList>
            <person name="Depatie T.H."/>
            <person name="Wessinger C.A."/>
        </authorList>
    </citation>
    <scope>NUCLEOTIDE SEQUENCE [LARGE SCALE GENOMIC DNA]</scope>
    <source>
        <strain evidence="17">WTNN_2</strain>
        <tissue evidence="17">Leaf</tissue>
    </source>
</reference>
<dbReference type="Gene3D" id="2.60.40.1910">
    <property type="match status" value="1"/>
</dbReference>
<evidence type="ECO:0000256" key="2">
    <source>
        <dbReference type="ARBA" id="ARBA00010136"/>
    </source>
</evidence>
<feature type="binding site" evidence="11">
    <location>
        <position position="335"/>
    </location>
    <ligand>
        <name>Zn(2+)</name>
        <dbReference type="ChEBI" id="CHEBI:29105"/>
        <note>catalytic</note>
    </ligand>
</feature>
<evidence type="ECO:0000256" key="7">
    <source>
        <dbReference type="ARBA" id="ARBA00022833"/>
    </source>
</evidence>
<dbReference type="Gene3D" id="1.25.50.20">
    <property type="match status" value="1"/>
</dbReference>
<evidence type="ECO:0000256" key="12">
    <source>
        <dbReference type="PIRSR" id="PIRSR634016-4"/>
    </source>
</evidence>
<comment type="subcellular location">
    <subcellularLocation>
        <location evidence="1">Microsome membrane</location>
        <topology evidence="1">Peripheral membrane protein</topology>
    </subcellularLocation>
</comment>
<dbReference type="GO" id="GO:0006508">
    <property type="term" value="P:proteolysis"/>
    <property type="evidence" value="ECO:0007669"/>
    <property type="project" value="UniProtKB-KW"/>
</dbReference>
<keyword evidence="4 13" id="KW-0645">Protease</keyword>
<keyword evidence="8" id="KW-0492">Microsome</keyword>
<feature type="domain" description="Peptidase M1 membrane alanine aminopeptidase" evidence="14">
    <location>
        <begin position="240"/>
        <end position="456"/>
    </location>
</feature>
<dbReference type="EC" id="3.4.11.-" evidence="13"/>
<feature type="domain" description="Aminopeptidase N-like N-terminal" evidence="16">
    <location>
        <begin position="23"/>
        <end position="205"/>
    </location>
</feature>
<dbReference type="FunFam" id="1.10.390.10:FF:000001">
    <property type="entry name" value="Aminopeptidase"/>
    <property type="match status" value="1"/>
</dbReference>
<dbReference type="EMBL" id="JBJXBP010000006">
    <property type="protein sequence ID" value="KAL3824477.1"/>
    <property type="molecule type" value="Genomic_DNA"/>
</dbReference>
<evidence type="ECO:0000256" key="3">
    <source>
        <dbReference type="ARBA" id="ARBA00022438"/>
    </source>
</evidence>
<dbReference type="Pfam" id="PF17900">
    <property type="entry name" value="Peptidase_M1_N"/>
    <property type="match status" value="1"/>
</dbReference>
<keyword evidence="18" id="KW-1185">Reference proteome</keyword>
<gene>
    <name evidence="17" type="ORF">ACJIZ3_020506</name>
</gene>
<dbReference type="Pfam" id="PF11838">
    <property type="entry name" value="ERAP1_C"/>
    <property type="match status" value="1"/>
</dbReference>
<comment type="cofactor">
    <cofactor evidence="11 13">
        <name>Zn(2+)</name>
        <dbReference type="ChEBI" id="CHEBI:29105"/>
    </cofactor>
    <text evidence="11 13">Binds 1 zinc ion per subunit.</text>
</comment>
<dbReference type="CDD" id="cd09601">
    <property type="entry name" value="M1_APN-Q_like"/>
    <property type="match status" value="1"/>
</dbReference>
<dbReference type="InterPro" id="IPR014782">
    <property type="entry name" value="Peptidase_M1_dom"/>
</dbReference>
<dbReference type="InterPro" id="IPR024571">
    <property type="entry name" value="ERAP1-like_C_dom"/>
</dbReference>
<feature type="domain" description="ERAP1-like C-terminal" evidence="15">
    <location>
        <begin position="536"/>
        <end position="854"/>
    </location>
</feature>
<dbReference type="AlphaFoldDB" id="A0ABD3SIT7"/>
<evidence type="ECO:0000259" key="16">
    <source>
        <dbReference type="Pfam" id="PF17900"/>
    </source>
</evidence>
<evidence type="ECO:0000259" key="15">
    <source>
        <dbReference type="Pfam" id="PF11838"/>
    </source>
</evidence>
<dbReference type="Gene3D" id="1.10.390.10">
    <property type="entry name" value="Neutral Protease Domain 2"/>
    <property type="match status" value="1"/>
</dbReference>
<keyword evidence="3 13" id="KW-0031">Aminopeptidase</keyword>
<feature type="site" description="Transition state stabilizer" evidence="12">
    <location>
        <position position="397"/>
    </location>
</feature>
<comment type="similarity">
    <text evidence="2 13">Belongs to the peptidase M1 family.</text>
</comment>
<evidence type="ECO:0000256" key="10">
    <source>
        <dbReference type="PIRSR" id="PIRSR634016-1"/>
    </source>
</evidence>
<dbReference type="InterPro" id="IPR034016">
    <property type="entry name" value="M1_APN-typ"/>
</dbReference>
<evidence type="ECO:0000256" key="11">
    <source>
        <dbReference type="PIRSR" id="PIRSR634016-3"/>
    </source>
</evidence>
<organism evidence="17 18">
    <name type="scientific">Penstemon smallii</name>
    <dbReference type="NCBI Taxonomy" id="265156"/>
    <lineage>
        <taxon>Eukaryota</taxon>
        <taxon>Viridiplantae</taxon>
        <taxon>Streptophyta</taxon>
        <taxon>Embryophyta</taxon>
        <taxon>Tracheophyta</taxon>
        <taxon>Spermatophyta</taxon>
        <taxon>Magnoliopsida</taxon>
        <taxon>eudicotyledons</taxon>
        <taxon>Gunneridae</taxon>
        <taxon>Pentapetalae</taxon>
        <taxon>asterids</taxon>
        <taxon>lamiids</taxon>
        <taxon>Lamiales</taxon>
        <taxon>Plantaginaceae</taxon>
        <taxon>Cheloneae</taxon>
        <taxon>Penstemon</taxon>
    </lineage>
</organism>
<keyword evidence="5 11" id="KW-0479">Metal-binding</keyword>
<evidence type="ECO:0000313" key="17">
    <source>
        <dbReference type="EMBL" id="KAL3824477.1"/>
    </source>
</evidence>
<dbReference type="FunFam" id="1.25.50.20:FF:000002">
    <property type="entry name" value="Aminopeptidase"/>
    <property type="match status" value="1"/>
</dbReference>
<dbReference type="InterPro" id="IPR045357">
    <property type="entry name" value="Aminopeptidase_N-like_N"/>
</dbReference>
<comment type="caution">
    <text evidence="17">The sequence shown here is derived from an EMBL/GenBank/DDBJ whole genome shotgun (WGS) entry which is preliminary data.</text>
</comment>
<accession>A0ABD3SIT7</accession>
<evidence type="ECO:0000256" key="1">
    <source>
        <dbReference type="ARBA" id="ARBA00004174"/>
    </source>
</evidence>
<protein>
    <recommendedName>
        <fullName evidence="13">Aminopeptidase</fullName>
        <ecNumber evidence="13">3.4.11.-</ecNumber>
    </recommendedName>
</protein>
<name>A0ABD3SIT7_9LAMI</name>
<dbReference type="PANTHER" id="PTHR11533:SF274">
    <property type="entry name" value="AMINOPEPTIDASE"/>
    <property type="match status" value="1"/>
</dbReference>
<feature type="binding site" evidence="11">
    <location>
        <position position="316"/>
    </location>
    <ligand>
        <name>Zn(2+)</name>
        <dbReference type="ChEBI" id="CHEBI:29105"/>
        <note>catalytic</note>
    </ligand>
</feature>
<sequence>MELEKQTLEQFKGQSRLPEFAIPIRYDLTLKLDLSACNFYGKLLIDVSIKGFTKFLVLNALELEFHQVSFINSQNLKYVPSDVLIDSDDEILVLVFEEGLDVGNGVLEIEYSGVLNEHLKGLYRCTYLDKGEKKNMVSTQFEAIDARRCFPCWDEPALKATFKIRLENIPSELTALSNMPISKEIIHESHKTVHFEESIVMSTYLVAIVVGLYDCIEDTTDDGIKVRVYCPVGLSEKGKFALNIAVKTLEFFTMYFSMPYPLPKLDMVAIPEFAGGAMENYGLITYREDMLLQDELHSAAANIQRLTIVVAHEVAHHWFGNLVTMEWWTHIWLNEGFATWVSYLVTDILFPEWKIWNLFLQETIEGLSMDSLEQSHPIEVEIPQARSVLEYFDAISYQKGSAVIRMIQNYLGDEIFQKSLASYMKMYAFKNAKTEDLWNVLTETSGVEVSSIMDIWTKQKGYPVISVKLNNSTLEFEQTQFFSSALNSDAQWIVPLTLSLGSYSEQKKFLLESKIGQLNIEDFFGGNEKIVAENWWIKINSNQASFYRVKYDDNLAARLRKAIASNLLSASDEFGILDDAFALCEACLMPFSSLLYMMDTYRKELEYIVLSRLIDVCYSASKILREAIPKLASDLNQFFISLLLSSAEKLGWEATPGESQSNALMREEVLMALANFGHPQTTEEAIKRFRAFINDENTSLLPVDTRKAAYVAVMRNTSTADRSGLQLLQKLYREVDAVQEKTRILRCIASCPDPTIVAEVLDYMLSDEVRHQDAIYVLHGISWEARATAWTWFKVNWDLILKKWGAEMLFAHFVRDIITPFCCDEMANEVEVFFASHPLPSIELNLKQSVELVRIKARWIQHIIMDDQDQQLITDQFVTCYASY</sequence>
<evidence type="ECO:0000313" key="18">
    <source>
        <dbReference type="Proteomes" id="UP001634393"/>
    </source>
</evidence>
<dbReference type="InterPro" id="IPR001930">
    <property type="entry name" value="Peptidase_M1"/>
</dbReference>
<dbReference type="GO" id="GO:0008237">
    <property type="term" value="F:metallopeptidase activity"/>
    <property type="evidence" value="ECO:0007669"/>
    <property type="project" value="UniProtKB-KW"/>
</dbReference>
<evidence type="ECO:0000256" key="5">
    <source>
        <dbReference type="ARBA" id="ARBA00022723"/>
    </source>
</evidence>
<keyword evidence="8" id="KW-0256">Endoplasmic reticulum</keyword>
<dbReference type="SUPFAM" id="SSF55486">
    <property type="entry name" value="Metalloproteases ('zincins'), catalytic domain"/>
    <property type="match status" value="1"/>
</dbReference>
<evidence type="ECO:0000256" key="9">
    <source>
        <dbReference type="ARBA" id="ARBA00023049"/>
    </source>
</evidence>
<evidence type="ECO:0000256" key="13">
    <source>
        <dbReference type="RuleBase" id="RU364040"/>
    </source>
</evidence>
<dbReference type="InterPro" id="IPR050344">
    <property type="entry name" value="Peptidase_M1_aminopeptidases"/>
</dbReference>
<dbReference type="SUPFAM" id="SSF63737">
    <property type="entry name" value="Leukotriene A4 hydrolase N-terminal domain"/>
    <property type="match status" value="1"/>
</dbReference>
<dbReference type="PANTHER" id="PTHR11533">
    <property type="entry name" value="PROTEASE M1 ZINC METALLOPROTEASE"/>
    <property type="match status" value="1"/>
</dbReference>
<feature type="binding site" evidence="11">
    <location>
        <position position="312"/>
    </location>
    <ligand>
        <name>Zn(2+)</name>
        <dbReference type="ChEBI" id="CHEBI:29105"/>
        <note>catalytic</note>
    </ligand>
</feature>
<dbReference type="Pfam" id="PF01433">
    <property type="entry name" value="Peptidase_M1"/>
    <property type="match status" value="1"/>
</dbReference>
<evidence type="ECO:0000256" key="6">
    <source>
        <dbReference type="ARBA" id="ARBA00022801"/>
    </source>
</evidence>
<dbReference type="GO" id="GO:0008270">
    <property type="term" value="F:zinc ion binding"/>
    <property type="evidence" value="ECO:0007669"/>
    <property type="project" value="UniProtKB-UniRule"/>
</dbReference>
<dbReference type="Gene3D" id="2.60.40.1730">
    <property type="entry name" value="tricorn interacting facor f3 domain"/>
    <property type="match status" value="1"/>
</dbReference>